<gene>
    <name evidence="3" type="ORF">AFUS01_LOCUS7801</name>
</gene>
<organism evidence="3 4">
    <name type="scientific">Allacma fusca</name>
    <dbReference type="NCBI Taxonomy" id="39272"/>
    <lineage>
        <taxon>Eukaryota</taxon>
        <taxon>Metazoa</taxon>
        <taxon>Ecdysozoa</taxon>
        <taxon>Arthropoda</taxon>
        <taxon>Hexapoda</taxon>
        <taxon>Collembola</taxon>
        <taxon>Symphypleona</taxon>
        <taxon>Sminthuridae</taxon>
        <taxon>Allacma</taxon>
    </lineage>
</organism>
<dbReference type="PROSITE" id="PS50240">
    <property type="entry name" value="TRYPSIN_DOM"/>
    <property type="match status" value="1"/>
</dbReference>
<dbReference type="InterPro" id="IPR001254">
    <property type="entry name" value="Trypsin_dom"/>
</dbReference>
<dbReference type="PANTHER" id="PTHR24253">
    <property type="entry name" value="TRANSMEMBRANE PROTEASE SERINE"/>
    <property type="match status" value="1"/>
</dbReference>
<dbReference type="Proteomes" id="UP000708208">
    <property type="component" value="Unassembled WGS sequence"/>
</dbReference>
<comment type="caution">
    <text evidence="3">The sequence shown here is derived from an EMBL/GenBank/DDBJ whole genome shotgun (WGS) entry which is preliminary data.</text>
</comment>
<dbReference type="SMART" id="SM00020">
    <property type="entry name" value="Tryp_SPc"/>
    <property type="match status" value="1"/>
</dbReference>
<evidence type="ECO:0000313" key="3">
    <source>
        <dbReference type="EMBL" id="CAG7718409.1"/>
    </source>
</evidence>
<evidence type="ECO:0000313" key="4">
    <source>
        <dbReference type="Proteomes" id="UP000708208"/>
    </source>
</evidence>
<dbReference type="GO" id="GO:0004252">
    <property type="term" value="F:serine-type endopeptidase activity"/>
    <property type="evidence" value="ECO:0007669"/>
    <property type="project" value="InterPro"/>
</dbReference>
<name>A0A8J2JP96_9HEXA</name>
<dbReference type="Pfam" id="PF00089">
    <property type="entry name" value="Trypsin"/>
    <property type="match status" value="1"/>
</dbReference>
<dbReference type="InterPro" id="IPR033116">
    <property type="entry name" value="TRYPSIN_SER"/>
</dbReference>
<dbReference type="PANTHER" id="PTHR24253:SF173">
    <property type="match status" value="1"/>
</dbReference>
<dbReference type="FunFam" id="2.40.10.10:FF:000068">
    <property type="entry name" value="transmembrane protease serine 2"/>
    <property type="match status" value="1"/>
</dbReference>
<protein>
    <recommendedName>
        <fullName evidence="2">Peptidase S1 domain-containing protein</fullName>
    </recommendedName>
</protein>
<dbReference type="GO" id="GO:0006508">
    <property type="term" value="P:proteolysis"/>
    <property type="evidence" value="ECO:0007669"/>
    <property type="project" value="InterPro"/>
</dbReference>
<keyword evidence="4" id="KW-1185">Reference proteome</keyword>
<feature type="domain" description="Peptidase S1" evidence="2">
    <location>
        <begin position="36"/>
        <end position="280"/>
    </location>
</feature>
<accession>A0A8J2JP96</accession>
<proteinExistence type="predicted"/>
<sequence>MLFSKNGNARELGFLNANTGNKCDCRENRNARLARVYDGHPVQEPIPWQVSLQQLREYDGQSRWKHECGGSLISDRFVVTAKHCIGHADDKNDYRVIVGTVNKTEFNERNVYELQGFKFFNYLGTVENEHDIAILKIKDKDGGPVKCDQFIQPICLGAPRTELLTDCYVSGWGATSQTEATDILQLAKIKQYTFDECAEIWNQGSRTRKFQGYMTCAGIIGKNTGSSFGDSGGPLACIDPTDRVPYLSGVVSGGNGFHATEPAIYANVLNYELWVHEMMKLWEDKVDT</sequence>
<evidence type="ECO:0000256" key="1">
    <source>
        <dbReference type="ARBA" id="ARBA00023157"/>
    </source>
</evidence>
<dbReference type="PROSITE" id="PS00135">
    <property type="entry name" value="TRYPSIN_SER"/>
    <property type="match status" value="1"/>
</dbReference>
<evidence type="ECO:0000259" key="2">
    <source>
        <dbReference type="PROSITE" id="PS50240"/>
    </source>
</evidence>
<keyword evidence="1" id="KW-1015">Disulfide bond</keyword>
<dbReference type="OrthoDB" id="6339452at2759"/>
<dbReference type="CDD" id="cd00190">
    <property type="entry name" value="Tryp_SPc"/>
    <property type="match status" value="1"/>
</dbReference>
<dbReference type="EMBL" id="CAJVCH010053254">
    <property type="protein sequence ID" value="CAG7718409.1"/>
    <property type="molecule type" value="Genomic_DNA"/>
</dbReference>
<reference evidence="3" key="1">
    <citation type="submission" date="2021-06" db="EMBL/GenBank/DDBJ databases">
        <authorList>
            <person name="Hodson N. C."/>
            <person name="Mongue J. A."/>
            <person name="Jaron S. K."/>
        </authorList>
    </citation>
    <scope>NUCLEOTIDE SEQUENCE</scope>
</reference>
<dbReference type="AlphaFoldDB" id="A0A8J2JP96"/>